<accession>A0A8J8P2W4</accession>
<dbReference type="EMBL" id="RRYP01001097">
    <property type="protein sequence ID" value="TNV86416.1"/>
    <property type="molecule type" value="Genomic_DNA"/>
</dbReference>
<protein>
    <submittedName>
        <fullName evidence="2">Uncharacterized protein</fullName>
    </submittedName>
</protein>
<sequence length="662" mass="75076">MQGCNQEENPECSALIERQLDNIDEDDIGEDFAFKEDDQSGVPTYLDIDQQQSEQQFNQQPIFMTSGGSLPFSLSPSIQTIRTMPTPQISQTPAYMVPYNPPQIQQTPAYTPQASFTPQVPLYPNQVQPMALNLKQPKPKPMQLFSTQSCFNSQLSTISQCQQQPIISQQPPQQPHPHPQTVLQQAPQQPNISALIPQTPQTKFIKSAMGLIQETDRVLHFIDKASQSIKKEVKLVQSTTRSMVTNLENRIKVMAALSVQQDSGVQAKDVEREMRQYVDFHQEEIKILTRYLIDVENQLLALDGAKVPESKRKAYPEQPKIPKKWQLDQNGPKKELQVYVTEKIFEQKVRTEPKLTGQFDVLISLFDSVNTQTQVIDLNTGQVCYSVNQNAKLYAANNEMFLIDHEIITQIEGKWEQICILEKTSIACALFIDAYLLVGHYDTPKMAIYDLKKLKSPTLLHTSLIMHLFNPNKPHGVASLQANIRNPSFFFAALRGNIFKFDIDACLDYIQTKPQPESTYPSERLWTSNIPILDFKHIDDVHLAMITANKQFTVFDQYSYQALYQIKLTGDLPRIVLCEHFDSENRPLLVNQIDEPNGGKVVVMHLGNENVTMLDSAKCESKIIGQSARNNGREVVAINAKGQIIKVQIRIHETLQQKASPS</sequence>
<feature type="region of interest" description="Disordered" evidence="1">
    <location>
        <begin position="167"/>
        <end position="188"/>
    </location>
</feature>
<gene>
    <name evidence="2" type="ORF">FGO68_gene6452</name>
</gene>
<evidence type="ECO:0000256" key="1">
    <source>
        <dbReference type="SAM" id="MobiDB-lite"/>
    </source>
</evidence>
<name>A0A8J8P2W4_HALGN</name>
<proteinExistence type="predicted"/>
<reference evidence="2" key="1">
    <citation type="submission" date="2019-06" db="EMBL/GenBank/DDBJ databases">
        <authorList>
            <person name="Zheng W."/>
        </authorList>
    </citation>
    <scope>NUCLEOTIDE SEQUENCE</scope>
    <source>
        <strain evidence="2">QDHG01</strain>
    </source>
</reference>
<evidence type="ECO:0000313" key="2">
    <source>
        <dbReference type="EMBL" id="TNV86416.1"/>
    </source>
</evidence>
<evidence type="ECO:0000313" key="3">
    <source>
        <dbReference type="Proteomes" id="UP000785679"/>
    </source>
</evidence>
<comment type="caution">
    <text evidence="2">The sequence shown here is derived from an EMBL/GenBank/DDBJ whole genome shotgun (WGS) entry which is preliminary data.</text>
</comment>
<keyword evidence="3" id="KW-1185">Reference proteome</keyword>
<feature type="region of interest" description="Disordered" evidence="1">
    <location>
        <begin position="20"/>
        <end position="39"/>
    </location>
</feature>
<dbReference type="AlphaFoldDB" id="A0A8J8P2W4"/>
<organism evidence="2 3">
    <name type="scientific">Halteria grandinella</name>
    <dbReference type="NCBI Taxonomy" id="5974"/>
    <lineage>
        <taxon>Eukaryota</taxon>
        <taxon>Sar</taxon>
        <taxon>Alveolata</taxon>
        <taxon>Ciliophora</taxon>
        <taxon>Intramacronucleata</taxon>
        <taxon>Spirotrichea</taxon>
        <taxon>Stichotrichia</taxon>
        <taxon>Sporadotrichida</taxon>
        <taxon>Halteriidae</taxon>
        <taxon>Halteria</taxon>
    </lineage>
</organism>
<dbReference type="Proteomes" id="UP000785679">
    <property type="component" value="Unassembled WGS sequence"/>
</dbReference>